<dbReference type="EMBL" id="JAUEPR010000021">
    <property type="protein sequence ID" value="KAK0476094.1"/>
    <property type="molecule type" value="Genomic_DNA"/>
</dbReference>
<reference evidence="1" key="1">
    <citation type="submission" date="2023-06" db="EMBL/GenBank/DDBJ databases">
        <authorList>
            <consortium name="Lawrence Berkeley National Laboratory"/>
            <person name="Ahrendt S."/>
            <person name="Sahu N."/>
            <person name="Indic B."/>
            <person name="Wong-Bajracharya J."/>
            <person name="Merenyi Z."/>
            <person name="Ke H.-M."/>
            <person name="Monk M."/>
            <person name="Kocsube S."/>
            <person name="Drula E."/>
            <person name="Lipzen A."/>
            <person name="Balint B."/>
            <person name="Henrissat B."/>
            <person name="Andreopoulos B."/>
            <person name="Martin F.M."/>
            <person name="Harder C.B."/>
            <person name="Rigling D."/>
            <person name="Ford K.L."/>
            <person name="Foster G.D."/>
            <person name="Pangilinan J."/>
            <person name="Papanicolaou A."/>
            <person name="Barry K."/>
            <person name="LaButti K."/>
            <person name="Viragh M."/>
            <person name="Koriabine M."/>
            <person name="Yan M."/>
            <person name="Riley R."/>
            <person name="Champramary S."/>
            <person name="Plett K.L."/>
            <person name="Tsai I.J."/>
            <person name="Slot J."/>
            <person name="Sipos G."/>
            <person name="Plett J."/>
            <person name="Nagy L.G."/>
            <person name="Grigoriev I.V."/>
        </authorList>
    </citation>
    <scope>NUCLEOTIDE SEQUENCE</scope>
    <source>
        <strain evidence="1">ICMP 16352</strain>
    </source>
</reference>
<accession>A0AA39P233</accession>
<organism evidence="1 2">
    <name type="scientific">Armillaria novae-zelandiae</name>
    <dbReference type="NCBI Taxonomy" id="153914"/>
    <lineage>
        <taxon>Eukaryota</taxon>
        <taxon>Fungi</taxon>
        <taxon>Dikarya</taxon>
        <taxon>Basidiomycota</taxon>
        <taxon>Agaricomycotina</taxon>
        <taxon>Agaricomycetes</taxon>
        <taxon>Agaricomycetidae</taxon>
        <taxon>Agaricales</taxon>
        <taxon>Marasmiineae</taxon>
        <taxon>Physalacriaceae</taxon>
        <taxon>Armillaria</taxon>
    </lineage>
</organism>
<dbReference type="Proteomes" id="UP001175227">
    <property type="component" value="Unassembled WGS sequence"/>
</dbReference>
<sequence>MLESTFADFMPSHWQDTEEASEEHLPTMRDALKGLHDMEASVFHYINSLILQVATCAPFQKKATLAIFEPLRDAVVDFLNPVFEAQCSHVAPVISYFASLVERPTPPASESSWSITPCD</sequence>
<protein>
    <submittedName>
        <fullName evidence="1">Uncharacterized protein</fullName>
    </submittedName>
</protein>
<dbReference type="AlphaFoldDB" id="A0AA39P233"/>
<keyword evidence="2" id="KW-1185">Reference proteome</keyword>
<gene>
    <name evidence="1" type="ORF">IW261DRAFT_1609709</name>
</gene>
<evidence type="ECO:0000313" key="2">
    <source>
        <dbReference type="Proteomes" id="UP001175227"/>
    </source>
</evidence>
<name>A0AA39P233_9AGAR</name>
<proteinExistence type="predicted"/>
<comment type="caution">
    <text evidence="1">The sequence shown here is derived from an EMBL/GenBank/DDBJ whole genome shotgun (WGS) entry which is preliminary data.</text>
</comment>
<evidence type="ECO:0000313" key="1">
    <source>
        <dbReference type="EMBL" id="KAK0476094.1"/>
    </source>
</evidence>